<feature type="transmembrane region" description="Helical" evidence="1">
    <location>
        <begin position="31"/>
        <end position="56"/>
    </location>
</feature>
<evidence type="ECO:0000313" key="2">
    <source>
        <dbReference type="EMBL" id="RVT91846.1"/>
    </source>
</evidence>
<protein>
    <recommendedName>
        <fullName evidence="4">Phage holin family protein</fullName>
    </recommendedName>
</protein>
<keyword evidence="1" id="KW-0812">Transmembrane</keyword>
<dbReference type="OrthoDB" id="9918049at2"/>
<name>A0A437M2N3_9PROT</name>
<proteinExistence type="predicted"/>
<gene>
    <name evidence="2" type="ORF">EOD42_21270</name>
</gene>
<keyword evidence="1" id="KW-1133">Transmembrane helix</keyword>
<dbReference type="EMBL" id="SACL01000009">
    <property type="protein sequence ID" value="RVT91846.1"/>
    <property type="molecule type" value="Genomic_DNA"/>
</dbReference>
<organism evidence="2 3">
    <name type="scientific">Rhodovarius crocodyli</name>
    <dbReference type="NCBI Taxonomy" id="1979269"/>
    <lineage>
        <taxon>Bacteria</taxon>
        <taxon>Pseudomonadati</taxon>
        <taxon>Pseudomonadota</taxon>
        <taxon>Alphaproteobacteria</taxon>
        <taxon>Acetobacterales</taxon>
        <taxon>Roseomonadaceae</taxon>
        <taxon>Rhodovarius</taxon>
    </lineage>
</organism>
<keyword evidence="1" id="KW-0472">Membrane</keyword>
<reference evidence="2 3" key="1">
    <citation type="submission" date="2019-01" db="EMBL/GenBank/DDBJ databases">
        <authorList>
            <person name="Chen W.-M."/>
        </authorList>
    </citation>
    <scope>NUCLEOTIDE SEQUENCE [LARGE SCALE GENOMIC DNA]</scope>
    <source>
        <strain evidence="2 3">CCP-6</strain>
    </source>
</reference>
<evidence type="ECO:0008006" key="4">
    <source>
        <dbReference type="Google" id="ProtNLM"/>
    </source>
</evidence>
<accession>A0A437M2N3</accession>
<feature type="transmembrane region" description="Helical" evidence="1">
    <location>
        <begin position="62"/>
        <end position="84"/>
    </location>
</feature>
<sequence>MTVRSLRLLGAAAEAESLRLRRQASQAARRGAFYAVAGAFGFAAVAMLHVAGWIAISEAYGSLIAALALAGIDLVIMGIVLFAARARPDPVAQAALVLRERSMAEFHASPLFGFSSPGLATGFAFAENIARTIFKR</sequence>
<evidence type="ECO:0000256" key="1">
    <source>
        <dbReference type="SAM" id="Phobius"/>
    </source>
</evidence>
<dbReference type="Proteomes" id="UP000282957">
    <property type="component" value="Unassembled WGS sequence"/>
</dbReference>
<comment type="caution">
    <text evidence="2">The sequence shown here is derived from an EMBL/GenBank/DDBJ whole genome shotgun (WGS) entry which is preliminary data.</text>
</comment>
<dbReference type="AlphaFoldDB" id="A0A437M2N3"/>
<evidence type="ECO:0000313" key="3">
    <source>
        <dbReference type="Proteomes" id="UP000282957"/>
    </source>
</evidence>
<keyword evidence="3" id="KW-1185">Reference proteome</keyword>